<dbReference type="SUPFAM" id="SSF54106">
    <property type="entry name" value="LysM domain"/>
    <property type="match status" value="1"/>
</dbReference>
<dbReference type="Pfam" id="PF01476">
    <property type="entry name" value="LysM"/>
    <property type="match status" value="1"/>
</dbReference>
<dbReference type="SMART" id="SM00257">
    <property type="entry name" value="LysM"/>
    <property type="match status" value="1"/>
</dbReference>
<feature type="domain" description="LysM" evidence="1">
    <location>
        <begin position="55"/>
        <end position="103"/>
    </location>
</feature>
<dbReference type="InterPro" id="IPR018392">
    <property type="entry name" value="LysM"/>
</dbReference>
<name>A0A2K8UDB7_9GAMM</name>
<proteinExistence type="predicted"/>
<dbReference type="AlphaFoldDB" id="A0A2K8UDB7"/>
<evidence type="ECO:0000313" key="2">
    <source>
        <dbReference type="EMBL" id="AUB83081.1"/>
    </source>
</evidence>
<dbReference type="Gene3D" id="3.10.350.10">
    <property type="entry name" value="LysM domain"/>
    <property type="match status" value="1"/>
</dbReference>
<protein>
    <submittedName>
        <fullName evidence="2">Peptidoglycan-binding protein</fullName>
    </submittedName>
</protein>
<accession>A0A2K8UDB7</accession>
<sequence>MRPQFVCHSAAAAANSRARTLHRAAVGLCLWVILAALPGGAPALHAAELLPGAPDTYTVRPADTLWGIAARFLRDPWRWREVWQANADVANPNLIYPGDVLRVTRVNGRVQIGVDRGGETVVGHRGGMRVVKLSPRVRVSPLKAAIPTIPISAIGPFLSQPYVAESNQINSAPYVVGFPEEHIVAGLGDAIYVRRIDSAERDRFQILRPGEALRDPKTNETLGFLALFVASVALERTGDPAKLRVLRSEREVSIGDRVIPASLDEPLSNFFPRPAPAGLRAQILAVLNGVTQVGQNDLVIINAGTRERVEPGHVFEVYQGGIKQTDQVRQGGFNWDWKQETPLSTRFWYGDNQKIRAWRHDEPDANMPLPPTVDVRPLRPSFIQPFERSGLLMVFRTFERLSFAIVLEANRAMHIRDRIAPPPT</sequence>
<keyword evidence="3" id="KW-1185">Reference proteome</keyword>
<dbReference type="InterPro" id="IPR036779">
    <property type="entry name" value="LysM_dom_sf"/>
</dbReference>
<gene>
    <name evidence="2" type="ORF">THSYN_20450</name>
</gene>
<dbReference type="PANTHER" id="PTHR34700:SF4">
    <property type="entry name" value="PHAGE-LIKE ELEMENT PBSX PROTEIN XKDP"/>
    <property type="match status" value="1"/>
</dbReference>
<dbReference type="PANTHER" id="PTHR34700">
    <property type="entry name" value="POTASSIUM BINDING PROTEIN KBP"/>
    <property type="match status" value="1"/>
</dbReference>
<dbReference type="InterPro" id="IPR052196">
    <property type="entry name" value="Bact_Kbp"/>
</dbReference>
<dbReference type="EMBL" id="CP020370">
    <property type="protein sequence ID" value="AUB83081.1"/>
    <property type="molecule type" value="Genomic_DNA"/>
</dbReference>
<evidence type="ECO:0000259" key="1">
    <source>
        <dbReference type="PROSITE" id="PS51782"/>
    </source>
</evidence>
<evidence type="ECO:0000313" key="3">
    <source>
        <dbReference type="Proteomes" id="UP000232638"/>
    </source>
</evidence>
<dbReference type="KEGG" id="tsy:THSYN_20450"/>
<dbReference type="Proteomes" id="UP000232638">
    <property type="component" value="Chromosome"/>
</dbReference>
<dbReference type="OrthoDB" id="9765158at2"/>
<dbReference type="PROSITE" id="PS51782">
    <property type="entry name" value="LYSM"/>
    <property type="match status" value="1"/>
</dbReference>
<dbReference type="CDD" id="cd00118">
    <property type="entry name" value="LysM"/>
    <property type="match status" value="1"/>
</dbReference>
<organism evidence="2 3">
    <name type="scientific">Candidatus Thiodictyon syntrophicum</name>
    <dbReference type="NCBI Taxonomy" id="1166950"/>
    <lineage>
        <taxon>Bacteria</taxon>
        <taxon>Pseudomonadati</taxon>
        <taxon>Pseudomonadota</taxon>
        <taxon>Gammaproteobacteria</taxon>
        <taxon>Chromatiales</taxon>
        <taxon>Chromatiaceae</taxon>
        <taxon>Thiodictyon</taxon>
    </lineage>
</organism>
<dbReference type="RefSeq" id="WP_100920779.1">
    <property type="nucleotide sequence ID" value="NZ_CP020370.1"/>
</dbReference>
<reference evidence="2 3" key="1">
    <citation type="submission" date="2017-03" db="EMBL/GenBank/DDBJ databases">
        <title>Complete genome sequence of Candidatus 'Thiodictyon syntrophicum' sp. nov. strain Cad16T, a photolithoautotroph purple sulfur bacterium isolated from an alpine meromictic lake.</title>
        <authorList>
            <person name="Luedin S.M."/>
            <person name="Pothier J.F."/>
            <person name="Danza F."/>
            <person name="Storelli N."/>
            <person name="Wittwer M."/>
            <person name="Tonolla M."/>
        </authorList>
    </citation>
    <scope>NUCLEOTIDE SEQUENCE [LARGE SCALE GENOMIC DNA]</scope>
    <source>
        <strain evidence="2 3">Cad16T</strain>
    </source>
</reference>